<name>A0A5C8USA0_9MICO</name>
<dbReference type="SUPFAM" id="SSF46689">
    <property type="entry name" value="Homeodomain-like"/>
    <property type="match status" value="1"/>
</dbReference>
<dbReference type="PANTHER" id="PTHR30514">
    <property type="entry name" value="GLUCOKINASE"/>
    <property type="match status" value="1"/>
</dbReference>
<dbReference type="EMBL" id="VRMG01000005">
    <property type="protein sequence ID" value="TXN31172.1"/>
    <property type="molecule type" value="Genomic_DNA"/>
</dbReference>
<dbReference type="PANTHER" id="PTHR30514:SF1">
    <property type="entry name" value="HTH-TYPE TRANSCRIPTIONAL REGULATOR HEXR-RELATED"/>
    <property type="match status" value="1"/>
</dbReference>
<feature type="region of interest" description="Disordered" evidence="1">
    <location>
        <begin position="154"/>
        <end position="212"/>
    </location>
</feature>
<dbReference type="Pfam" id="PF01418">
    <property type="entry name" value="HTH_6"/>
    <property type="match status" value="1"/>
</dbReference>
<protein>
    <recommendedName>
        <fullName evidence="2">HTH rpiR-type domain-containing protein</fullName>
    </recommendedName>
</protein>
<dbReference type="InterPro" id="IPR009057">
    <property type="entry name" value="Homeodomain-like_sf"/>
</dbReference>
<dbReference type="PROSITE" id="PS51071">
    <property type="entry name" value="HTH_RPIR"/>
    <property type="match status" value="1"/>
</dbReference>
<evidence type="ECO:0000313" key="3">
    <source>
        <dbReference type="EMBL" id="TXN31172.1"/>
    </source>
</evidence>
<proteinExistence type="predicted"/>
<feature type="domain" description="HTH rpiR-type" evidence="2">
    <location>
        <begin position="84"/>
        <end position="160"/>
    </location>
</feature>
<evidence type="ECO:0000256" key="1">
    <source>
        <dbReference type="SAM" id="MobiDB-lite"/>
    </source>
</evidence>
<feature type="compositionally biased region" description="Basic and acidic residues" evidence="1">
    <location>
        <begin position="71"/>
        <end position="87"/>
    </location>
</feature>
<evidence type="ECO:0000313" key="4">
    <source>
        <dbReference type="Proteomes" id="UP000321379"/>
    </source>
</evidence>
<dbReference type="InterPro" id="IPR000281">
    <property type="entry name" value="HTH_RpiR"/>
</dbReference>
<dbReference type="GO" id="GO:0003700">
    <property type="term" value="F:DNA-binding transcription factor activity"/>
    <property type="evidence" value="ECO:0007669"/>
    <property type="project" value="InterPro"/>
</dbReference>
<dbReference type="InterPro" id="IPR036388">
    <property type="entry name" value="WH-like_DNA-bd_sf"/>
</dbReference>
<sequence length="212" mass="23379">MRRCARRSRRGRRGPAARTGVSGSPVESVPPRASRSRRTGTEFRRPEQPCQELTTGPDLPCARRARGASGVHDDRRHHADERPEFRTGFRTGARQSTAPSARRVADALMANPQLAMDKTITELAELCDTSGTSVVRFCRSIGLSGYPELRLAWPSASPRPEPRHTCVARSSRPGPSARPPRSSPAIPVRPSRRWPTATSCSTRALRTVGRRR</sequence>
<dbReference type="InterPro" id="IPR047640">
    <property type="entry name" value="RpiR-like"/>
</dbReference>
<evidence type="ECO:0000259" key="2">
    <source>
        <dbReference type="PROSITE" id="PS51071"/>
    </source>
</evidence>
<keyword evidence="4" id="KW-1185">Reference proteome</keyword>
<dbReference type="Proteomes" id="UP000321379">
    <property type="component" value="Unassembled WGS sequence"/>
</dbReference>
<reference evidence="3 4" key="1">
    <citation type="submission" date="2019-08" db="EMBL/GenBank/DDBJ databases">
        <title>Bacterial whole genome sequence for Glaciihabitans sp. CHu50b-6-2.</title>
        <authorList>
            <person name="Jin L."/>
        </authorList>
    </citation>
    <scope>NUCLEOTIDE SEQUENCE [LARGE SCALE GENOMIC DNA]</scope>
    <source>
        <strain evidence="3 4">CHu50b-6-2</strain>
    </source>
</reference>
<organism evidence="3 4">
    <name type="scientific">Lacisediminihabitans profunda</name>
    <dbReference type="NCBI Taxonomy" id="2594790"/>
    <lineage>
        <taxon>Bacteria</taxon>
        <taxon>Bacillati</taxon>
        <taxon>Actinomycetota</taxon>
        <taxon>Actinomycetes</taxon>
        <taxon>Micrococcales</taxon>
        <taxon>Microbacteriaceae</taxon>
        <taxon>Lacisediminihabitans</taxon>
    </lineage>
</organism>
<comment type="caution">
    <text evidence="3">The sequence shown here is derived from an EMBL/GenBank/DDBJ whole genome shotgun (WGS) entry which is preliminary data.</text>
</comment>
<dbReference type="GO" id="GO:0097367">
    <property type="term" value="F:carbohydrate derivative binding"/>
    <property type="evidence" value="ECO:0007669"/>
    <property type="project" value="InterPro"/>
</dbReference>
<dbReference type="Gene3D" id="1.10.10.10">
    <property type="entry name" value="Winged helix-like DNA-binding domain superfamily/Winged helix DNA-binding domain"/>
    <property type="match status" value="1"/>
</dbReference>
<gene>
    <name evidence="3" type="ORF">FVP33_06210</name>
</gene>
<accession>A0A5C8USA0</accession>
<dbReference type="AlphaFoldDB" id="A0A5C8USA0"/>
<feature type="compositionally biased region" description="Basic residues" evidence="1">
    <location>
        <begin position="1"/>
        <end position="15"/>
    </location>
</feature>
<dbReference type="GO" id="GO:0003677">
    <property type="term" value="F:DNA binding"/>
    <property type="evidence" value="ECO:0007669"/>
    <property type="project" value="InterPro"/>
</dbReference>
<feature type="region of interest" description="Disordered" evidence="1">
    <location>
        <begin position="1"/>
        <end position="101"/>
    </location>
</feature>